<dbReference type="PROSITE" id="PS51257">
    <property type="entry name" value="PROKAR_LIPOPROTEIN"/>
    <property type="match status" value="1"/>
</dbReference>
<feature type="transmembrane region" description="Helical" evidence="1">
    <location>
        <begin position="124"/>
        <end position="144"/>
    </location>
</feature>
<name>A0A9D1KN87_9FIRM</name>
<dbReference type="Pfam" id="PF01944">
    <property type="entry name" value="SpoIIM"/>
    <property type="match status" value="1"/>
</dbReference>
<comment type="caution">
    <text evidence="2">The sequence shown here is derived from an EMBL/GenBank/DDBJ whole genome shotgun (WGS) entry which is preliminary data.</text>
</comment>
<feature type="transmembrane region" description="Helical" evidence="1">
    <location>
        <begin position="156"/>
        <end position="176"/>
    </location>
</feature>
<keyword evidence="1" id="KW-0812">Transmembrane</keyword>
<organism evidence="2 3">
    <name type="scientific">Candidatus Ornithomonoglobus intestinigallinarum</name>
    <dbReference type="NCBI Taxonomy" id="2840894"/>
    <lineage>
        <taxon>Bacteria</taxon>
        <taxon>Bacillati</taxon>
        <taxon>Bacillota</taxon>
        <taxon>Clostridia</taxon>
        <taxon>Candidatus Ornithomonoglobus</taxon>
    </lineage>
</organism>
<feature type="transmembrane region" description="Helical" evidence="1">
    <location>
        <begin position="12"/>
        <end position="33"/>
    </location>
</feature>
<gene>
    <name evidence="2" type="ORF">IAA60_00035</name>
</gene>
<keyword evidence="1" id="KW-0472">Membrane</keyword>
<proteinExistence type="predicted"/>
<evidence type="ECO:0000313" key="3">
    <source>
        <dbReference type="Proteomes" id="UP000824165"/>
    </source>
</evidence>
<reference evidence="2" key="2">
    <citation type="journal article" date="2021" name="PeerJ">
        <title>Extensive microbial diversity within the chicken gut microbiome revealed by metagenomics and culture.</title>
        <authorList>
            <person name="Gilroy R."/>
            <person name="Ravi A."/>
            <person name="Getino M."/>
            <person name="Pursley I."/>
            <person name="Horton D.L."/>
            <person name="Alikhan N.F."/>
            <person name="Baker D."/>
            <person name="Gharbi K."/>
            <person name="Hall N."/>
            <person name="Watson M."/>
            <person name="Adriaenssens E.M."/>
            <person name="Foster-Nyarko E."/>
            <person name="Jarju S."/>
            <person name="Secka A."/>
            <person name="Antonio M."/>
            <person name="Oren A."/>
            <person name="Chaudhuri R.R."/>
            <person name="La Ragione R."/>
            <person name="Hildebrand F."/>
            <person name="Pallen M.J."/>
        </authorList>
    </citation>
    <scope>NUCLEOTIDE SEQUENCE</scope>
    <source>
        <strain evidence="2">CHK181-108</strain>
    </source>
</reference>
<protein>
    <submittedName>
        <fullName evidence="2">Stage II sporulation protein M</fullName>
    </submittedName>
</protein>
<dbReference type="Proteomes" id="UP000824165">
    <property type="component" value="Unassembled WGS sequence"/>
</dbReference>
<dbReference type="EMBL" id="DVLU01000001">
    <property type="protein sequence ID" value="HIT84273.1"/>
    <property type="molecule type" value="Genomic_DNA"/>
</dbReference>
<evidence type="ECO:0000313" key="2">
    <source>
        <dbReference type="EMBL" id="HIT84273.1"/>
    </source>
</evidence>
<dbReference type="InterPro" id="IPR002798">
    <property type="entry name" value="SpoIIM-like"/>
</dbReference>
<keyword evidence="1" id="KW-1133">Transmembrane helix</keyword>
<dbReference type="AlphaFoldDB" id="A0A9D1KN87"/>
<feature type="transmembrane region" description="Helical" evidence="1">
    <location>
        <begin position="71"/>
        <end position="92"/>
    </location>
</feature>
<evidence type="ECO:0000256" key="1">
    <source>
        <dbReference type="SAM" id="Phobius"/>
    </source>
</evidence>
<reference evidence="2" key="1">
    <citation type="submission" date="2020-10" db="EMBL/GenBank/DDBJ databases">
        <authorList>
            <person name="Gilroy R."/>
        </authorList>
    </citation>
    <scope>NUCLEOTIDE SEQUENCE</scope>
    <source>
        <strain evidence="2">CHK181-108</strain>
    </source>
</reference>
<accession>A0A9D1KN87</accession>
<sequence>MTEAERDIGLKVIIAVFAFMLAGGVACGSVYLMRHASGYGGLEGYLSEFLKNTVSGVDKYDVFKSALKSNLIMLAVIFAAGFFRIGFIVAGVCILRKGFIMGFTAASFVKCFGIKGMAVSLAYLPGLALIIPAFLVFCSVSGSFSLKKDRLQKKIIFSYIFFTIIIITIFCAASFLEGYLTTTFMTKFAALL</sequence>